<evidence type="ECO:0000313" key="5">
    <source>
        <dbReference type="Proteomes" id="UP000676885"/>
    </source>
</evidence>
<evidence type="ECO:0000259" key="3">
    <source>
        <dbReference type="PROSITE" id="PS01031"/>
    </source>
</evidence>
<name>A0A975M3C8_9MICC</name>
<dbReference type="Proteomes" id="UP000676885">
    <property type="component" value="Chromosome"/>
</dbReference>
<dbReference type="PROSITE" id="PS01031">
    <property type="entry name" value="SHSP"/>
    <property type="match status" value="1"/>
</dbReference>
<dbReference type="InterPro" id="IPR031107">
    <property type="entry name" value="Small_HSP"/>
</dbReference>
<evidence type="ECO:0000313" key="4">
    <source>
        <dbReference type="EMBL" id="QWC08799.1"/>
    </source>
</evidence>
<dbReference type="AlphaFoldDB" id="A0A975M3C8"/>
<sequence>MAGLARRDRFELPEPVRKFFEGDWEVPAFPVEEYRDGTTMVVKAELPNIDPDKDLDVTVSEGVLHIRGERREQTEHKSKNGYRSEFHYGSFTRDIPLPAGCSQDSVSASYNDGVLEVRIPVPDVGTSTTKVPISRG</sequence>
<dbReference type="RefSeq" id="WP_210229019.1">
    <property type="nucleotide sequence ID" value="NZ_CP076022.1"/>
</dbReference>
<evidence type="ECO:0000256" key="1">
    <source>
        <dbReference type="PROSITE-ProRule" id="PRU00285"/>
    </source>
</evidence>
<dbReference type="PANTHER" id="PTHR11527">
    <property type="entry name" value="HEAT-SHOCK PROTEIN 20 FAMILY MEMBER"/>
    <property type="match status" value="1"/>
</dbReference>
<comment type="similarity">
    <text evidence="1 2">Belongs to the small heat shock protein (HSP20) family.</text>
</comment>
<dbReference type="CDD" id="cd06464">
    <property type="entry name" value="ACD_sHsps-like"/>
    <property type="match status" value="1"/>
</dbReference>
<dbReference type="InterPro" id="IPR002068">
    <property type="entry name" value="A-crystallin/Hsp20_dom"/>
</dbReference>
<dbReference type="Pfam" id="PF00011">
    <property type="entry name" value="HSP20"/>
    <property type="match status" value="1"/>
</dbReference>
<feature type="domain" description="SHSP" evidence="3">
    <location>
        <begin position="22"/>
        <end position="136"/>
    </location>
</feature>
<organism evidence="4 5">
    <name type="scientific">Arthrobacter jiangjiafuii</name>
    <dbReference type="NCBI Taxonomy" id="2817475"/>
    <lineage>
        <taxon>Bacteria</taxon>
        <taxon>Bacillati</taxon>
        <taxon>Actinomycetota</taxon>
        <taxon>Actinomycetes</taxon>
        <taxon>Micrococcales</taxon>
        <taxon>Micrococcaceae</taxon>
        <taxon>Arthrobacter</taxon>
    </lineage>
</organism>
<proteinExistence type="inferred from homology"/>
<gene>
    <name evidence="4" type="ORF">KKR91_09590</name>
</gene>
<keyword evidence="5" id="KW-1185">Reference proteome</keyword>
<dbReference type="InterPro" id="IPR008978">
    <property type="entry name" value="HSP20-like_chaperone"/>
</dbReference>
<dbReference type="EMBL" id="CP076022">
    <property type="protein sequence ID" value="QWC08799.1"/>
    <property type="molecule type" value="Genomic_DNA"/>
</dbReference>
<reference evidence="4 5" key="1">
    <citation type="submission" date="2021-05" db="EMBL/GenBank/DDBJ databases">
        <title>Novel species in genus Arthrobacter.</title>
        <authorList>
            <person name="Zhang G."/>
        </authorList>
    </citation>
    <scope>NUCLEOTIDE SEQUENCE [LARGE SCALE GENOMIC DNA]</scope>
    <source>
        <strain evidence="5">zg-ZUI227</strain>
    </source>
</reference>
<dbReference type="Gene3D" id="2.60.40.790">
    <property type="match status" value="1"/>
</dbReference>
<evidence type="ECO:0000256" key="2">
    <source>
        <dbReference type="RuleBase" id="RU003616"/>
    </source>
</evidence>
<accession>A0A975M3C8</accession>
<protein>
    <submittedName>
        <fullName evidence="4">Hsp20/alpha crystallin family protein</fullName>
    </submittedName>
</protein>
<dbReference type="SUPFAM" id="SSF49764">
    <property type="entry name" value="HSP20-like chaperones"/>
    <property type="match status" value="1"/>
</dbReference>
<dbReference type="KEGG" id="ajg:KKR91_09590"/>